<reference evidence="1" key="2">
    <citation type="journal article" date="2015" name="Fish Shellfish Immunol.">
        <title>Early steps in the European eel (Anguilla anguilla)-Vibrio vulnificus interaction in the gills: Role of the RtxA13 toxin.</title>
        <authorList>
            <person name="Callol A."/>
            <person name="Pajuelo D."/>
            <person name="Ebbesson L."/>
            <person name="Teles M."/>
            <person name="MacKenzie S."/>
            <person name="Amaro C."/>
        </authorList>
    </citation>
    <scope>NUCLEOTIDE SEQUENCE</scope>
</reference>
<dbReference type="AlphaFoldDB" id="A0A0E9SI04"/>
<dbReference type="EMBL" id="GBXM01067573">
    <property type="protein sequence ID" value="JAH41004.1"/>
    <property type="molecule type" value="Transcribed_RNA"/>
</dbReference>
<sequence>MAFPEIQSSLQLSSTRSLTVRSAVCSMTKHKR</sequence>
<reference evidence="1" key="1">
    <citation type="submission" date="2014-11" db="EMBL/GenBank/DDBJ databases">
        <authorList>
            <person name="Amaro Gonzalez C."/>
        </authorList>
    </citation>
    <scope>NUCLEOTIDE SEQUENCE</scope>
</reference>
<protein>
    <submittedName>
        <fullName evidence="1">Uncharacterized protein</fullName>
    </submittedName>
</protein>
<evidence type="ECO:0000313" key="1">
    <source>
        <dbReference type="EMBL" id="JAH41004.1"/>
    </source>
</evidence>
<organism evidence="1">
    <name type="scientific">Anguilla anguilla</name>
    <name type="common">European freshwater eel</name>
    <name type="synonym">Muraena anguilla</name>
    <dbReference type="NCBI Taxonomy" id="7936"/>
    <lineage>
        <taxon>Eukaryota</taxon>
        <taxon>Metazoa</taxon>
        <taxon>Chordata</taxon>
        <taxon>Craniata</taxon>
        <taxon>Vertebrata</taxon>
        <taxon>Euteleostomi</taxon>
        <taxon>Actinopterygii</taxon>
        <taxon>Neopterygii</taxon>
        <taxon>Teleostei</taxon>
        <taxon>Anguilliformes</taxon>
        <taxon>Anguillidae</taxon>
        <taxon>Anguilla</taxon>
    </lineage>
</organism>
<proteinExistence type="predicted"/>
<accession>A0A0E9SI04</accession>
<name>A0A0E9SI04_ANGAN</name>